<dbReference type="AlphaFoldDB" id="A0A5C5FS65"/>
<organism evidence="2 3">
    <name type="scientific">Rhodotorula diobovata</name>
    <dbReference type="NCBI Taxonomy" id="5288"/>
    <lineage>
        <taxon>Eukaryota</taxon>
        <taxon>Fungi</taxon>
        <taxon>Dikarya</taxon>
        <taxon>Basidiomycota</taxon>
        <taxon>Pucciniomycotina</taxon>
        <taxon>Microbotryomycetes</taxon>
        <taxon>Sporidiobolales</taxon>
        <taxon>Sporidiobolaceae</taxon>
        <taxon>Rhodotorula</taxon>
    </lineage>
</organism>
<dbReference type="OrthoDB" id="5578329at2759"/>
<reference evidence="2 3" key="1">
    <citation type="submission" date="2019-03" db="EMBL/GenBank/DDBJ databases">
        <title>Rhodosporidium diobovatum UCD-FST 08-225 genome sequencing, assembly, and annotation.</title>
        <authorList>
            <person name="Fakankun I.U."/>
            <person name="Fristensky B."/>
            <person name="Levin D.B."/>
        </authorList>
    </citation>
    <scope>NUCLEOTIDE SEQUENCE [LARGE SCALE GENOMIC DNA]</scope>
    <source>
        <strain evidence="2 3">UCD-FST 08-225</strain>
    </source>
</reference>
<gene>
    <name evidence="2" type="ORF">DMC30DRAFT_399685</name>
</gene>
<feature type="region of interest" description="Disordered" evidence="1">
    <location>
        <begin position="112"/>
        <end position="135"/>
    </location>
</feature>
<dbReference type="STRING" id="5288.A0A5C5FS65"/>
<dbReference type="EMBL" id="SOZI01000087">
    <property type="protein sequence ID" value="TNY19708.1"/>
    <property type="molecule type" value="Genomic_DNA"/>
</dbReference>
<comment type="caution">
    <text evidence="2">The sequence shown here is derived from an EMBL/GenBank/DDBJ whole genome shotgun (WGS) entry which is preliminary data.</text>
</comment>
<evidence type="ECO:0000256" key="1">
    <source>
        <dbReference type="SAM" id="MobiDB-lite"/>
    </source>
</evidence>
<feature type="compositionally biased region" description="Basic and acidic residues" evidence="1">
    <location>
        <begin position="123"/>
        <end position="135"/>
    </location>
</feature>
<keyword evidence="3" id="KW-1185">Reference proteome</keyword>
<dbReference type="InterPro" id="IPR007727">
    <property type="entry name" value="Spo12"/>
</dbReference>
<sequence length="135" mass="14250">MAAPTFEFTTASPAQAAPSPVESIAPMHVAPQDQAQLPQGTGPIEQGHSTMQLGAKGFLMKKMAASGQSAFQSPTDHMVSPCTKKLAQSKQRHFNKCVVVLPPLTLVSDSGSFGGPQLSLRVPRGDFSRAFGTRD</sequence>
<proteinExistence type="predicted"/>
<dbReference type="Proteomes" id="UP000311382">
    <property type="component" value="Unassembled WGS sequence"/>
</dbReference>
<accession>A0A5C5FS65</accession>
<name>A0A5C5FS65_9BASI</name>
<dbReference type="Pfam" id="PF05032">
    <property type="entry name" value="Spo12"/>
    <property type="match status" value="1"/>
</dbReference>
<evidence type="ECO:0000313" key="3">
    <source>
        <dbReference type="Proteomes" id="UP000311382"/>
    </source>
</evidence>
<protein>
    <submittedName>
        <fullName evidence="2">Uncharacterized protein</fullName>
    </submittedName>
</protein>
<evidence type="ECO:0000313" key="2">
    <source>
        <dbReference type="EMBL" id="TNY19708.1"/>
    </source>
</evidence>